<dbReference type="GO" id="GO:0005524">
    <property type="term" value="F:ATP binding"/>
    <property type="evidence" value="ECO:0007669"/>
    <property type="project" value="UniProtKB-KW"/>
</dbReference>
<dbReference type="SUPFAM" id="SSF140931">
    <property type="entry name" value="Fic-like"/>
    <property type="match status" value="1"/>
</dbReference>
<dbReference type="Pfam" id="PF02661">
    <property type="entry name" value="Fic"/>
    <property type="match status" value="1"/>
</dbReference>
<evidence type="ECO:0000256" key="2">
    <source>
        <dbReference type="PIRSR" id="PIRSR640198-2"/>
    </source>
</evidence>
<dbReference type="Gene3D" id="1.10.3290.10">
    <property type="entry name" value="Fido-like domain"/>
    <property type="match status" value="1"/>
</dbReference>
<keyword evidence="2" id="KW-0067">ATP-binding</keyword>
<dbReference type="OrthoDB" id="19795at2"/>
<feature type="domain" description="Fido" evidence="3">
    <location>
        <begin position="179"/>
        <end position="334"/>
    </location>
</feature>
<dbReference type="STRING" id="331113.SNE_A13510"/>
<feature type="binding site" evidence="2">
    <location>
        <begin position="273"/>
        <end position="280"/>
    </location>
    <ligand>
        <name>ATP</name>
        <dbReference type="ChEBI" id="CHEBI:30616"/>
    </ligand>
</feature>
<dbReference type="RefSeq" id="WP_013943695.1">
    <property type="nucleotide sequence ID" value="NC_015713.1"/>
</dbReference>
<dbReference type="KEGG" id="sng:SNE_A13510"/>
<dbReference type="PANTHER" id="PTHR13504:SF38">
    <property type="entry name" value="FIDO DOMAIN-CONTAINING PROTEIN"/>
    <property type="match status" value="1"/>
</dbReference>
<gene>
    <name evidence="4" type="ordered locus">SNE_A13510</name>
</gene>
<dbReference type="EMBL" id="FR872582">
    <property type="protein sequence ID" value="CCB89228.1"/>
    <property type="molecule type" value="Genomic_DNA"/>
</dbReference>
<proteinExistence type="predicted"/>
<protein>
    <recommendedName>
        <fullName evidence="3">Fido domain-containing protein</fullName>
    </recommendedName>
</protein>
<dbReference type="eggNOG" id="COG3177">
    <property type="taxonomic scope" value="Bacteria"/>
</dbReference>
<organism evidence="4 5">
    <name type="scientific">Simkania negevensis (strain ATCC VR-1471 / DSM 27360 / Z)</name>
    <dbReference type="NCBI Taxonomy" id="331113"/>
    <lineage>
        <taxon>Bacteria</taxon>
        <taxon>Pseudomonadati</taxon>
        <taxon>Chlamydiota</taxon>
        <taxon>Chlamydiia</taxon>
        <taxon>Parachlamydiales</taxon>
        <taxon>Simkaniaceae</taxon>
        <taxon>Simkania</taxon>
    </lineage>
</organism>
<dbReference type="InterPro" id="IPR003812">
    <property type="entry name" value="Fido"/>
</dbReference>
<keyword evidence="5" id="KW-1185">Reference proteome</keyword>
<evidence type="ECO:0000256" key="1">
    <source>
        <dbReference type="PIRSR" id="PIRSR640198-1"/>
    </source>
</evidence>
<dbReference type="Proteomes" id="UP000000496">
    <property type="component" value="Chromosome gsn.131"/>
</dbReference>
<dbReference type="PANTHER" id="PTHR13504">
    <property type="entry name" value="FIDO DOMAIN-CONTAINING PROTEIN DDB_G0283145"/>
    <property type="match status" value="1"/>
</dbReference>
<dbReference type="InterPro" id="IPR036597">
    <property type="entry name" value="Fido-like_dom_sf"/>
</dbReference>
<accession>F8L8T5</accession>
<reference key="1">
    <citation type="journal article" date="2011" name="Mol. Biol. Evol.">
        <title>Unity in variety -- the pan-genome of the Chlamydiae.</title>
        <authorList>
            <person name="Collingro A."/>
            <person name="Tischler P."/>
            <person name="Weinmaier T."/>
            <person name="Penz T."/>
            <person name="Heinz E."/>
            <person name="Brunham R.C."/>
            <person name="Read T.D."/>
            <person name="Bavoil P.M."/>
            <person name="Sachse K."/>
            <person name="Kahane S."/>
            <person name="Friedman M.G."/>
            <person name="Rattei T."/>
            <person name="Myers G.S.A."/>
            <person name="Horn M."/>
        </authorList>
    </citation>
    <scope>NUCLEOTIDE SEQUENCE</scope>
    <source>
        <strain>Z</strain>
    </source>
</reference>
<dbReference type="PROSITE" id="PS51459">
    <property type="entry name" value="FIDO"/>
    <property type="match status" value="1"/>
</dbReference>
<evidence type="ECO:0000259" key="3">
    <source>
        <dbReference type="PROSITE" id="PS51459"/>
    </source>
</evidence>
<feature type="active site" evidence="1">
    <location>
        <position position="269"/>
    </location>
</feature>
<name>F8L8T5_SIMNZ</name>
<dbReference type="HOGENOM" id="CLU_038572_0_0_0"/>
<evidence type="ECO:0000313" key="5">
    <source>
        <dbReference type="Proteomes" id="UP000000496"/>
    </source>
</evidence>
<sequence>MKKPRTPPKVSGIKNASKFQKAISAARDLENKKKYRHWDTLRHLSPPEGLTLEEWWTGIKIHRMGGRKEICLKDVKGRFFNYTMTDFVTEQLHKIDLGSGGSIGIPEPIMNPQTRNQYLARSLMQEAITSSQLEGAVTVRAAAKAMLRTGRPPRDKNEQMVLNNYQMMQRIQKWKDQPLTESLIFEMHRQVTEKTLEKEDAAGRLRKKEEKVVIEDVSTHEILHAPPPASQLRKRLEAMCDFANGKTPEYFVHPVVRAIILHFWLAYDHPFVDGNGRTARALFYWSMLRQGYWLFEFISISEVILRAPSKYAVSFLQTETDDNDLTYFIIYQSKVIERSLAALNQYITHKTEQLAKVTHLFRSGELFNHRQSALLAYALRFPRQPFTIDTHKNYHHIAYETARHDLRQLEKRGYLTERRIGNSLIFISPDNLAAILTNEEMKR</sequence>
<dbReference type="AlphaFoldDB" id="F8L8T5"/>
<keyword evidence="2" id="KW-0547">Nucleotide-binding</keyword>
<evidence type="ECO:0000313" key="4">
    <source>
        <dbReference type="EMBL" id="CCB89228.1"/>
    </source>
</evidence>
<dbReference type="InterPro" id="IPR040198">
    <property type="entry name" value="Fido_containing"/>
</dbReference>
<reference evidence="4 5" key="2">
    <citation type="journal article" date="2011" name="Mol. Biol. Evol.">
        <title>Unity in variety--the pan-genome of the Chlamydiae.</title>
        <authorList>
            <person name="Collingro A."/>
            <person name="Tischler P."/>
            <person name="Weinmaier T."/>
            <person name="Penz T."/>
            <person name="Heinz E."/>
            <person name="Brunham R.C."/>
            <person name="Read T.D."/>
            <person name="Bavoil P.M."/>
            <person name="Sachse K."/>
            <person name="Kahane S."/>
            <person name="Friedman M.G."/>
            <person name="Rattei T."/>
            <person name="Myers G.S."/>
            <person name="Horn M."/>
        </authorList>
    </citation>
    <scope>NUCLEOTIDE SEQUENCE [LARGE SCALE GENOMIC DNA]</scope>
    <source>
        <strain evidence="5">ATCC VR-1471 / Z</strain>
    </source>
</reference>